<proteinExistence type="predicted"/>
<organism evidence="2">
    <name type="scientific">Triticum urartu</name>
    <name type="common">Red wild einkorn</name>
    <name type="synonym">Crithodium urartu</name>
    <dbReference type="NCBI Taxonomy" id="4572"/>
    <lineage>
        <taxon>Eukaryota</taxon>
        <taxon>Viridiplantae</taxon>
        <taxon>Streptophyta</taxon>
        <taxon>Embryophyta</taxon>
        <taxon>Tracheophyta</taxon>
        <taxon>Spermatophyta</taxon>
        <taxon>Magnoliopsida</taxon>
        <taxon>Liliopsida</taxon>
        <taxon>Poales</taxon>
        <taxon>Poaceae</taxon>
        <taxon>BOP clade</taxon>
        <taxon>Pooideae</taxon>
        <taxon>Triticodae</taxon>
        <taxon>Triticeae</taxon>
        <taxon>Triticinae</taxon>
        <taxon>Triticum</taxon>
    </lineage>
</organism>
<reference evidence="2" key="1">
    <citation type="journal article" date="2013" name="Nature">
        <title>Draft genome of the wheat A-genome progenitor Triticum urartu.</title>
        <authorList>
            <person name="Ling H.Q."/>
            <person name="Zhao S."/>
            <person name="Liu D."/>
            <person name="Wang J."/>
            <person name="Sun H."/>
            <person name="Zhang C."/>
            <person name="Fan H."/>
            <person name="Li D."/>
            <person name="Dong L."/>
            <person name="Tao Y."/>
            <person name="Gao C."/>
            <person name="Wu H."/>
            <person name="Li Y."/>
            <person name="Cui Y."/>
            <person name="Guo X."/>
            <person name="Zheng S."/>
            <person name="Wang B."/>
            <person name="Yu K."/>
            <person name="Liang Q."/>
            <person name="Yang W."/>
            <person name="Lou X."/>
            <person name="Chen J."/>
            <person name="Feng M."/>
            <person name="Jian J."/>
            <person name="Zhang X."/>
            <person name="Luo G."/>
            <person name="Jiang Y."/>
            <person name="Liu J."/>
            <person name="Wang Z."/>
            <person name="Sha Y."/>
            <person name="Zhang B."/>
            <person name="Wu H."/>
            <person name="Tang D."/>
            <person name="Shen Q."/>
            <person name="Xue P."/>
            <person name="Zou S."/>
            <person name="Wang X."/>
            <person name="Liu X."/>
            <person name="Wang F."/>
            <person name="Yang Y."/>
            <person name="An X."/>
            <person name="Dong Z."/>
            <person name="Zhang K."/>
            <person name="Zhang X."/>
            <person name="Luo M.C."/>
            <person name="Dvorak J."/>
            <person name="Tong Y."/>
            <person name="Wang J."/>
            <person name="Yang H."/>
            <person name="Li Z."/>
            <person name="Wang D."/>
            <person name="Zhang A."/>
            <person name="Wang J."/>
        </authorList>
    </citation>
    <scope>NUCLEOTIDE SEQUENCE</scope>
</reference>
<feature type="region of interest" description="Disordered" evidence="1">
    <location>
        <begin position="74"/>
        <end position="112"/>
    </location>
</feature>
<gene>
    <name evidence="2" type="ORF">TRIUR3_33767</name>
</gene>
<accession>M8ATG4</accession>
<dbReference type="AlphaFoldDB" id="M8ATG4"/>
<evidence type="ECO:0000313" key="2">
    <source>
        <dbReference type="EMBL" id="EMS68505.1"/>
    </source>
</evidence>
<protein>
    <submittedName>
        <fullName evidence="2">Uncharacterized protein</fullName>
    </submittedName>
</protein>
<evidence type="ECO:0000256" key="1">
    <source>
        <dbReference type="SAM" id="MobiDB-lite"/>
    </source>
</evidence>
<dbReference type="EMBL" id="KD005437">
    <property type="protein sequence ID" value="EMS68505.1"/>
    <property type="molecule type" value="Genomic_DNA"/>
</dbReference>
<name>M8ATG4_TRIUA</name>
<feature type="compositionally biased region" description="Basic residues" evidence="1">
    <location>
        <begin position="90"/>
        <end position="100"/>
    </location>
</feature>
<sequence>MSSCQMLMGSVRYTPAISTMDVATGTGSLLVPKSLPVHRTTTASLHPAGASQSKACRVWDWSLDTLRLVPASIPSAEPMPLSEDPPSSKGHSRTGRRRKGVTTTQSRPLRRMEHRRCRRMLYRVAMPHQREVITLLVVGPGHCVCVGSV</sequence>